<keyword evidence="2" id="KW-0479">Metal-binding</keyword>
<proteinExistence type="inferred from homology"/>
<dbReference type="GO" id="GO:0009313">
    <property type="term" value="P:oligosaccharide catabolic process"/>
    <property type="evidence" value="ECO:0007669"/>
    <property type="project" value="TreeGrafter"/>
</dbReference>
<name>A0A7X1Z8Z4_9LACT</name>
<dbReference type="InterPro" id="IPR000602">
    <property type="entry name" value="Glyco_hydro_38_N"/>
</dbReference>
<dbReference type="Pfam" id="PF07748">
    <property type="entry name" value="Glyco_hydro_38C"/>
    <property type="match status" value="1"/>
</dbReference>
<evidence type="ECO:0000259" key="5">
    <source>
        <dbReference type="SMART" id="SM00872"/>
    </source>
</evidence>
<dbReference type="Proteomes" id="UP000439550">
    <property type="component" value="Unassembled WGS sequence"/>
</dbReference>
<evidence type="ECO:0000256" key="1">
    <source>
        <dbReference type="ARBA" id="ARBA00009792"/>
    </source>
</evidence>
<evidence type="ECO:0000256" key="2">
    <source>
        <dbReference type="ARBA" id="ARBA00022723"/>
    </source>
</evidence>
<dbReference type="EMBL" id="WITJ01000011">
    <property type="protein sequence ID" value="MQW40018.1"/>
    <property type="molecule type" value="Genomic_DNA"/>
</dbReference>
<dbReference type="InterPro" id="IPR011330">
    <property type="entry name" value="Glyco_hydro/deAcase_b/a-brl"/>
</dbReference>
<dbReference type="GO" id="GO:0004559">
    <property type="term" value="F:alpha-mannosidase activity"/>
    <property type="evidence" value="ECO:0007669"/>
    <property type="project" value="InterPro"/>
</dbReference>
<dbReference type="AlphaFoldDB" id="A0A7X1Z8Z4"/>
<sequence>MKKKVYIISHSHLDREWYMPFEQHHMRVVELFDAIIEAFENDPSFKYFHVDGQTIPLDDYLEVKPQNKALIMKYIADGRLKIGPFYILQDDFLISSEAHVRNTLVGLKEVQKYGGKAVKIGYFPDTFGNMGQTPQMMRKMGLEAAAFGRGVKPTGLNNQVGESYTSQYSEMNWVGADQSKILGILFANWYSNGNEIPVERAEALKFWNEKLADAKKYASTHHLLMMNGCDHQPLQRNVGQAIALANELFSDYEFIHSNFDDYLDALKKDLPEDLGEVSGELTSQETPGWYTLANTASSRMYLKKENEKTQVLLENVAEPLLVLANEVSDYKPLDELYYAWRLLLQNDPHDSVCGCSVDAVHEEMMTRYAKSQEVAKFVRDEALDRISRNIDTQKFAQDTFPFTLYNLAGTKRVMRTQAKIEIDRVKFSEMWPDRAYETLEARHTPDFRVIDANGVEVDAKIDAVKIEFAYDLPKDGFRVAYMAKYVYVSVYLPEIEALSYRTLALVPNHTKKTNKSSHTLLLKDNQHLENDFIKAVITDKGDLTLTNKQTGQIYPHQLVFEDVGDMGNEYIFKQTADAKAFYSTDFPFTVESVENSDVEAIVKLTHHLWIPKSAAKTLKMEQEKVSDITQRHSVRGNQYAELTLTTLIRMTKDSKALEFTTTFDNQMKDHRLRVLFSTPLMTENHVAESIFEAVERPNGVSKVWENPTNPQHQHAFVNLKDQNNGLTVGNVAVNEYEILNGNTIALTLIRCVGEMGDWGYFPTPKAQCLGEFSVRFSIEPHADQLEDYYQTLQNAVALKIPVVIKQTAAQHIGQLPPDKKIAEISSNVFVQTGLKIGKNGTGVLLRGYSLDSKAPHALKLSVLEKTPQLTNLIEENEEDFAEKLNPSEILTTVWH</sequence>
<dbReference type="SMART" id="SM00872">
    <property type="entry name" value="Alpha-mann_mid"/>
    <property type="match status" value="1"/>
</dbReference>
<comment type="caution">
    <text evidence="6">The sequence shown here is derived from an EMBL/GenBank/DDBJ whole genome shotgun (WGS) entry which is preliminary data.</text>
</comment>
<dbReference type="InterPro" id="IPR041509">
    <property type="entry name" value="GH38_beta-1"/>
</dbReference>
<dbReference type="SUPFAM" id="SSF74650">
    <property type="entry name" value="Galactose mutarotase-like"/>
    <property type="match status" value="1"/>
</dbReference>
<dbReference type="Pfam" id="PF01074">
    <property type="entry name" value="Glyco_hydro_38N"/>
    <property type="match status" value="1"/>
</dbReference>
<dbReference type="Pfam" id="PF18438">
    <property type="entry name" value="Glyco_hydro_38"/>
    <property type="match status" value="1"/>
</dbReference>
<dbReference type="Gene3D" id="2.60.40.2220">
    <property type="match status" value="1"/>
</dbReference>
<dbReference type="GO" id="GO:0046872">
    <property type="term" value="F:metal ion binding"/>
    <property type="evidence" value="ECO:0007669"/>
    <property type="project" value="UniProtKB-KW"/>
</dbReference>
<evidence type="ECO:0000313" key="7">
    <source>
        <dbReference type="Proteomes" id="UP000439550"/>
    </source>
</evidence>
<dbReference type="InterPro" id="IPR015341">
    <property type="entry name" value="Glyco_hydro_38_cen"/>
</dbReference>
<dbReference type="GO" id="GO:0030246">
    <property type="term" value="F:carbohydrate binding"/>
    <property type="evidence" value="ECO:0007669"/>
    <property type="project" value="InterPro"/>
</dbReference>
<dbReference type="Gene3D" id="2.60.40.2210">
    <property type="match status" value="1"/>
</dbReference>
<reference evidence="6 7" key="1">
    <citation type="submission" date="2019-10" db="EMBL/GenBank/DDBJ databases">
        <authorList>
            <person name="Dong K."/>
        </authorList>
    </citation>
    <scope>NUCLEOTIDE SEQUENCE [LARGE SCALE GENOMIC DNA]</scope>
    <source>
        <strain evidence="6 7">DSM 28960</strain>
    </source>
</reference>
<dbReference type="Gene3D" id="1.20.1270.50">
    <property type="entry name" value="Glycoside hydrolase family 38, central domain"/>
    <property type="match status" value="1"/>
</dbReference>
<comment type="similarity">
    <text evidence="1">Belongs to the glycosyl hydrolase 38 family.</text>
</comment>
<dbReference type="Gene3D" id="3.20.110.10">
    <property type="entry name" value="Glycoside hydrolase 38, N terminal domain"/>
    <property type="match status" value="1"/>
</dbReference>
<dbReference type="CDD" id="cd10814">
    <property type="entry name" value="GH38N_AMII_SpGH38_like"/>
    <property type="match status" value="1"/>
</dbReference>
<dbReference type="InterPro" id="IPR037094">
    <property type="entry name" value="Glyco_hydro_38_cen_sf"/>
</dbReference>
<dbReference type="PANTHER" id="PTHR46017">
    <property type="entry name" value="ALPHA-MANNOSIDASE 2C1"/>
    <property type="match status" value="1"/>
</dbReference>
<dbReference type="Pfam" id="PF09261">
    <property type="entry name" value="Alpha-mann_mid"/>
    <property type="match status" value="1"/>
</dbReference>
<dbReference type="SUPFAM" id="SSF88713">
    <property type="entry name" value="Glycoside hydrolase/deacetylase"/>
    <property type="match status" value="1"/>
</dbReference>
<dbReference type="InterPro" id="IPR027291">
    <property type="entry name" value="Glyco_hydro_38_N_sf"/>
</dbReference>
<evidence type="ECO:0000256" key="3">
    <source>
        <dbReference type="ARBA" id="ARBA00022801"/>
    </source>
</evidence>
<gene>
    <name evidence="6" type="ORF">GHI93_08765</name>
</gene>
<accession>A0A7X1Z8Z4</accession>
<keyword evidence="7" id="KW-1185">Reference proteome</keyword>
<dbReference type="PANTHER" id="PTHR46017:SF2">
    <property type="entry name" value="MANNOSYLGLYCERATE HYDROLASE"/>
    <property type="match status" value="1"/>
</dbReference>
<keyword evidence="3" id="KW-0378">Hydrolase</keyword>
<feature type="domain" description="Glycoside hydrolase family 38 central" evidence="5">
    <location>
        <begin position="295"/>
        <end position="368"/>
    </location>
</feature>
<dbReference type="GO" id="GO:0006013">
    <property type="term" value="P:mannose metabolic process"/>
    <property type="evidence" value="ECO:0007669"/>
    <property type="project" value="InterPro"/>
</dbReference>
<evidence type="ECO:0000256" key="4">
    <source>
        <dbReference type="ARBA" id="ARBA00023295"/>
    </source>
</evidence>
<organism evidence="6 7">
    <name type="scientific">Lactococcus hircilactis</name>
    <dbReference type="NCBI Taxonomy" id="1494462"/>
    <lineage>
        <taxon>Bacteria</taxon>
        <taxon>Bacillati</taxon>
        <taxon>Bacillota</taxon>
        <taxon>Bacilli</taxon>
        <taxon>Lactobacillales</taxon>
        <taxon>Streptococcaceae</taxon>
        <taxon>Lactococcus</taxon>
    </lineage>
</organism>
<protein>
    <submittedName>
        <fullName evidence="6">Alpha-mannosidase</fullName>
    </submittedName>
</protein>
<dbReference type="InterPro" id="IPR011682">
    <property type="entry name" value="Glyco_hydro_38_C"/>
</dbReference>
<evidence type="ECO:0000313" key="6">
    <source>
        <dbReference type="EMBL" id="MQW40018.1"/>
    </source>
</evidence>
<dbReference type="SUPFAM" id="SSF88688">
    <property type="entry name" value="Families 57/38 glycoside transferase middle domain"/>
    <property type="match status" value="1"/>
</dbReference>
<dbReference type="RefSeq" id="WP_153496717.1">
    <property type="nucleotide sequence ID" value="NZ_CBCRWP010000010.1"/>
</dbReference>
<dbReference type="OrthoDB" id="9764050at2"/>
<dbReference type="InterPro" id="IPR028995">
    <property type="entry name" value="Glyco_hydro_57/38_cen_sf"/>
</dbReference>
<dbReference type="InterPro" id="IPR011013">
    <property type="entry name" value="Gal_mutarotase_sf_dom"/>
</dbReference>
<dbReference type="Gene3D" id="2.70.98.30">
    <property type="entry name" value="Golgi alpha-mannosidase II, domain 4"/>
    <property type="match status" value="1"/>
</dbReference>
<keyword evidence="4" id="KW-0326">Glycosidase</keyword>